<dbReference type="KEGG" id="pgm:PGRAT_14520"/>
<reference evidence="1 2" key="1">
    <citation type="submission" date="2014-08" db="EMBL/GenBank/DDBJ databases">
        <title>Comparative genomics of the Paenibacillus odorifer group.</title>
        <authorList>
            <person name="den Bakker H.C."/>
            <person name="Tsai Y.-C."/>
            <person name="Martin N."/>
            <person name="Korlach J."/>
            <person name="Wiedmann M."/>
        </authorList>
    </citation>
    <scope>NUCLEOTIDE SEQUENCE [LARGE SCALE GENOMIC DNA]</scope>
    <source>
        <strain evidence="1 2">DSM 15220</strain>
    </source>
</reference>
<name>A0A089MB32_9BACL</name>
<proteinExistence type="predicted"/>
<protein>
    <submittedName>
        <fullName evidence="1">Uncharacterized protein</fullName>
    </submittedName>
</protein>
<dbReference type="RefSeq" id="WP_025706872.1">
    <property type="nucleotide sequence ID" value="NZ_CP009287.1"/>
</dbReference>
<sequence>MSEPQSKALNAMTVALVYNGSLTILEAQQEYEGEQGAVTPAKSIWLNSIHAKRLRDFLNEQFPKGEA</sequence>
<organism evidence="1 2">
    <name type="scientific">Paenibacillus graminis</name>
    <dbReference type="NCBI Taxonomy" id="189425"/>
    <lineage>
        <taxon>Bacteria</taxon>
        <taxon>Bacillati</taxon>
        <taxon>Bacillota</taxon>
        <taxon>Bacilli</taxon>
        <taxon>Bacillales</taxon>
        <taxon>Paenibacillaceae</taxon>
        <taxon>Paenibacillus</taxon>
    </lineage>
</organism>
<dbReference type="EMBL" id="CP009287">
    <property type="protein sequence ID" value="AIQ68693.1"/>
    <property type="molecule type" value="Genomic_DNA"/>
</dbReference>
<accession>A0A089MB32</accession>
<evidence type="ECO:0000313" key="2">
    <source>
        <dbReference type="Proteomes" id="UP000029500"/>
    </source>
</evidence>
<dbReference type="HOGENOM" id="CLU_2808333_0_0_9"/>
<keyword evidence="2" id="KW-1185">Reference proteome</keyword>
<dbReference type="Proteomes" id="UP000029500">
    <property type="component" value="Chromosome"/>
</dbReference>
<gene>
    <name evidence="1" type="ORF">PGRAT_14520</name>
</gene>
<evidence type="ECO:0000313" key="1">
    <source>
        <dbReference type="EMBL" id="AIQ68693.1"/>
    </source>
</evidence>
<dbReference type="AlphaFoldDB" id="A0A089MB32"/>